<evidence type="ECO:0000256" key="6">
    <source>
        <dbReference type="PROSITE-ProRule" id="PRU00047"/>
    </source>
</evidence>
<keyword evidence="4" id="KW-0479">Metal-binding</keyword>
<proteinExistence type="predicted"/>
<dbReference type="InterPro" id="IPR002058">
    <property type="entry name" value="PAP_assoc"/>
</dbReference>
<feature type="domain" description="CCHC-type" evidence="8">
    <location>
        <begin position="608"/>
        <end position="623"/>
    </location>
</feature>
<feature type="compositionally biased region" description="Acidic residues" evidence="7">
    <location>
        <begin position="553"/>
        <end position="578"/>
    </location>
</feature>
<evidence type="ECO:0000256" key="7">
    <source>
        <dbReference type="SAM" id="MobiDB-lite"/>
    </source>
</evidence>
<keyword evidence="5" id="KW-0460">Magnesium</keyword>
<dbReference type="InterPro" id="IPR013087">
    <property type="entry name" value="Znf_C2H2_type"/>
</dbReference>
<dbReference type="SUPFAM" id="SSF81301">
    <property type="entry name" value="Nucleotidyltransferase"/>
    <property type="match status" value="2"/>
</dbReference>
<dbReference type="InterPro" id="IPR054708">
    <property type="entry name" value="MTPAP-like_central"/>
</dbReference>
<evidence type="ECO:0000259" key="8">
    <source>
        <dbReference type="PROSITE" id="PS50158"/>
    </source>
</evidence>
<reference evidence="9" key="1">
    <citation type="submission" date="2014-08" db="EMBL/GenBank/DDBJ databases">
        <authorList>
            <person name="Senf B."/>
            <person name="Petzold A."/>
            <person name="Downie B.R."/>
            <person name="Koch P."/>
            <person name="Platzer M."/>
        </authorList>
    </citation>
    <scope>NUCLEOTIDE SEQUENCE [LARGE SCALE GENOMIC DNA]</scope>
    <source>
        <strain evidence="9">GRZ</strain>
    </source>
</reference>
<dbReference type="Proteomes" id="UP000694548">
    <property type="component" value="Chromosome sgr18"/>
</dbReference>
<reference evidence="9" key="2">
    <citation type="submission" date="2025-08" db="UniProtKB">
        <authorList>
            <consortium name="Ensembl"/>
        </authorList>
    </citation>
    <scope>IDENTIFICATION</scope>
</reference>
<keyword evidence="3" id="KW-0808">Transferase</keyword>
<dbReference type="Gene3D" id="4.10.60.10">
    <property type="entry name" value="Zinc finger, CCHC-type"/>
    <property type="match status" value="1"/>
</dbReference>
<gene>
    <name evidence="9" type="primary">TUT7</name>
</gene>
<dbReference type="InterPro" id="IPR043519">
    <property type="entry name" value="NT_sf"/>
</dbReference>
<feature type="compositionally biased region" description="Acidic residues" evidence="7">
    <location>
        <begin position="526"/>
        <end position="540"/>
    </location>
</feature>
<dbReference type="InterPro" id="IPR036875">
    <property type="entry name" value="Znf_CCHC_sf"/>
</dbReference>
<dbReference type="Gene3D" id="1.10.1410.10">
    <property type="match status" value="2"/>
</dbReference>
<comment type="cofactor">
    <cofactor evidence="1">
        <name>Mn(2+)</name>
        <dbReference type="ChEBI" id="CHEBI:29035"/>
    </cofactor>
</comment>
<dbReference type="Pfam" id="PF19088">
    <property type="entry name" value="TUTase"/>
    <property type="match status" value="1"/>
</dbReference>
<feature type="region of interest" description="Disordered" evidence="7">
    <location>
        <begin position="1"/>
        <end position="49"/>
    </location>
</feature>
<dbReference type="PANTHER" id="PTHR12271">
    <property type="entry name" value="POLY A POLYMERASE CID PAP -RELATED"/>
    <property type="match status" value="1"/>
</dbReference>
<dbReference type="SUPFAM" id="SSF81631">
    <property type="entry name" value="PAP/OAS1 substrate-binding domain"/>
    <property type="match status" value="2"/>
</dbReference>
<feature type="compositionally biased region" description="Basic and acidic residues" evidence="7">
    <location>
        <begin position="1"/>
        <end position="10"/>
    </location>
</feature>
<dbReference type="InterPro" id="IPR001878">
    <property type="entry name" value="Znf_CCHC"/>
</dbReference>
<reference evidence="9" key="3">
    <citation type="submission" date="2025-09" db="UniProtKB">
        <authorList>
            <consortium name="Ensembl"/>
        </authorList>
    </citation>
    <scope>IDENTIFICATION</scope>
</reference>
<dbReference type="PROSITE" id="PS50158">
    <property type="entry name" value="ZF_CCHC"/>
    <property type="match status" value="3"/>
</dbReference>
<feature type="domain" description="CCHC-type" evidence="8">
    <location>
        <begin position="1045"/>
        <end position="1058"/>
    </location>
</feature>
<evidence type="ECO:0000256" key="4">
    <source>
        <dbReference type="ARBA" id="ARBA00022723"/>
    </source>
</evidence>
<feature type="domain" description="CCHC-type" evidence="8">
    <location>
        <begin position="988"/>
        <end position="1002"/>
    </location>
</feature>
<evidence type="ECO:0000256" key="5">
    <source>
        <dbReference type="ARBA" id="ARBA00022842"/>
    </source>
</evidence>
<feature type="compositionally biased region" description="Acidic residues" evidence="7">
    <location>
        <begin position="489"/>
        <end position="511"/>
    </location>
</feature>
<dbReference type="PANTHER" id="PTHR12271:SF34">
    <property type="entry name" value="TERMINAL URIDYLYLTRANSFERASE 7"/>
    <property type="match status" value="1"/>
</dbReference>
<evidence type="ECO:0000313" key="9">
    <source>
        <dbReference type="Ensembl" id="ENSNFUP00015039160.1"/>
    </source>
</evidence>
<dbReference type="GO" id="GO:0031123">
    <property type="term" value="P:RNA 3'-end processing"/>
    <property type="evidence" value="ECO:0007669"/>
    <property type="project" value="TreeGrafter"/>
</dbReference>
<comment type="cofactor">
    <cofactor evidence="2">
        <name>Mg(2+)</name>
        <dbReference type="ChEBI" id="CHEBI:18420"/>
    </cofactor>
</comment>
<dbReference type="Pfam" id="PF00098">
    <property type="entry name" value="zf-CCHC"/>
    <property type="match status" value="1"/>
</dbReference>
<dbReference type="GO" id="GO:0003676">
    <property type="term" value="F:nucleic acid binding"/>
    <property type="evidence" value="ECO:0007669"/>
    <property type="project" value="InterPro"/>
</dbReference>
<dbReference type="FunFam" id="1.10.1410.10:FF:000002">
    <property type="entry name" value="terminal uridylyltransferase 4 isoform X1"/>
    <property type="match status" value="1"/>
</dbReference>
<keyword evidence="6" id="KW-0862">Zinc</keyword>
<dbReference type="SMART" id="SM00343">
    <property type="entry name" value="ZnF_C2HC"/>
    <property type="match status" value="3"/>
</dbReference>
<evidence type="ECO:0000256" key="2">
    <source>
        <dbReference type="ARBA" id="ARBA00001946"/>
    </source>
</evidence>
<protein>
    <submittedName>
        <fullName evidence="9">Terminal uridylyl transferase 7</fullName>
    </submittedName>
</protein>
<dbReference type="AlphaFoldDB" id="A0A8C6P6K5"/>
<dbReference type="GO" id="GO:0050265">
    <property type="term" value="F:RNA uridylyltransferase activity"/>
    <property type="evidence" value="ECO:0007669"/>
    <property type="project" value="TreeGrafter"/>
</dbReference>
<dbReference type="GeneTree" id="ENSGT00940000156859"/>
<dbReference type="Pfam" id="PF22600">
    <property type="entry name" value="MTPAP-like_central"/>
    <property type="match status" value="1"/>
</dbReference>
<dbReference type="InterPro" id="IPR045100">
    <property type="entry name" value="TUT4/7_NTP_transf"/>
</dbReference>
<evidence type="ECO:0000256" key="1">
    <source>
        <dbReference type="ARBA" id="ARBA00001936"/>
    </source>
</evidence>
<dbReference type="Ensembl" id="ENSNFUT00015040880.1">
    <property type="protein sequence ID" value="ENSNFUP00015039160.1"/>
    <property type="gene ID" value="ENSNFUG00015018574.1"/>
</dbReference>
<keyword evidence="6" id="KW-0863">Zinc-finger</keyword>
<keyword evidence="10" id="KW-1185">Reference proteome</keyword>
<dbReference type="Pfam" id="PF03828">
    <property type="entry name" value="PAP_assoc"/>
    <property type="match status" value="2"/>
</dbReference>
<feature type="compositionally biased region" description="Basic residues" evidence="7">
    <location>
        <begin position="13"/>
        <end position="22"/>
    </location>
</feature>
<accession>A0A8C6P6K5</accession>
<organism evidence="9 10">
    <name type="scientific">Nothobranchius furzeri</name>
    <name type="common">Turquoise killifish</name>
    <dbReference type="NCBI Taxonomy" id="105023"/>
    <lineage>
        <taxon>Eukaryota</taxon>
        <taxon>Metazoa</taxon>
        <taxon>Chordata</taxon>
        <taxon>Craniata</taxon>
        <taxon>Vertebrata</taxon>
        <taxon>Euteleostomi</taxon>
        <taxon>Actinopterygii</taxon>
        <taxon>Neopterygii</taxon>
        <taxon>Teleostei</taxon>
        <taxon>Neoteleostei</taxon>
        <taxon>Acanthomorphata</taxon>
        <taxon>Ovalentaria</taxon>
        <taxon>Atherinomorphae</taxon>
        <taxon>Cyprinodontiformes</taxon>
        <taxon>Nothobranchiidae</taxon>
        <taxon>Nothobranchius</taxon>
    </lineage>
</organism>
<name>A0A8C6P6K5_NOTFU</name>
<dbReference type="CDD" id="cd05402">
    <property type="entry name" value="NT_PAP_TUTase"/>
    <property type="match status" value="2"/>
</dbReference>
<feature type="region of interest" description="Disordered" evidence="7">
    <location>
        <begin position="438"/>
        <end position="588"/>
    </location>
</feature>
<feature type="compositionally biased region" description="Basic and acidic residues" evidence="7">
    <location>
        <begin position="1021"/>
        <end position="1036"/>
    </location>
</feature>
<dbReference type="Gene3D" id="3.30.460.10">
    <property type="entry name" value="Beta Polymerase, domain 2"/>
    <property type="match status" value="2"/>
</dbReference>
<sequence length="1078" mass="122691">MDQGRRDAANAHKQGKRRRSKNTKNTLAEEDRSLAIEESPSSFEDRQTVRQAEKQLLKEEVYFLKRKPNGNPGALYTCALCDVTLDSIPRAYKHIRDKRHKKKAREKQEQLMLTEIQPPGPEQISAVSAALETVVQEHGLNDQDVEMRQRVVSLMQDLLLSVLPGKMLRLYGSSCTKFGFKDSDVNIDIQHPPHMHQPDVLLLVKECLSVSPLFIDVEADFHARLPVVICTEKRSGLICKVSAGNENAFQTTAYLSALADREPLLHSLVVGLRRWAQICEIDRAEEGGLPTYVFALMVIFFLQKRKEPILPTYLNQEVRISFHLACETNKTYDVMREVMDLQVPLVFPNPHPAVEVGRLWIEMLRFYSLEFKMDDYVISVRTGAILSRDIKDWPKRRIAVEDPFAVKRNVARSLSSQQMYDYIFHCLKSTYKYFALPPNTPAAHRERESQQGQTPGAKPDALREDPARLSGFSRLSLQPKHTSPAVEDGPADSDCIIEDEEEVEECLDSDEEREKEKVDPGKSSLSEEEEDDDDEEEDVVVDTHGRQHLDSFTTEEEDIFLVDEISGEDLLSDEEAPDLDTPGSLEEEEEVEFTRQAFTRGKSHTVVCSLCKRDGHLKKDCPEDFRKVELEPLPPMTPEFLRVLSSVCGRCYTDFSPDDLEQNVKESILQDLEAFVRKQFSGARLRLFGSSKNGFGFRMSDLDICMVSGKTSEETPRYTTADLTITALRVSLTLRNILPITTAKVPIVKFFHRFTGLEGDISLYNTLGLHNTHLLATYAAIDTRVKVLCYAMKIFAKTCDIGDASRGSLSSYAYTLMVLFFLQQRNPPVIPVLQEIYDGKKKPKVLVDGWNVYFHDDLKALPSVWPEHGKNTETVGELWLGLLRFYTEDFDFKEHVVCVRQHARLTTFNKQWTSKYIVIEDPFDLNHNLGAGLSRKMTNFIMKAFINGRRLFGTPVKMQLPIAPSAMEYFFDTEVLTGGELAPNDRCCRICGKIGHYVKDCPMRRKARHRRDSENVQDSGEEGKDPVRPKNEPWRKRDPAETRCCFLCGSASHIKRDCQLNRVPAGFQKGGFLFPSGS</sequence>
<dbReference type="SUPFAM" id="SSF57756">
    <property type="entry name" value="Retrovirus zinc finger-like domains"/>
    <property type="match status" value="2"/>
</dbReference>
<feature type="region of interest" description="Disordered" evidence="7">
    <location>
        <begin position="1008"/>
        <end position="1036"/>
    </location>
</feature>
<evidence type="ECO:0000313" key="10">
    <source>
        <dbReference type="Proteomes" id="UP000694548"/>
    </source>
</evidence>
<dbReference type="PROSITE" id="PS00028">
    <property type="entry name" value="ZINC_FINGER_C2H2_1"/>
    <property type="match status" value="1"/>
</dbReference>
<evidence type="ECO:0000256" key="3">
    <source>
        <dbReference type="ARBA" id="ARBA00022679"/>
    </source>
</evidence>
<dbReference type="GO" id="GO:0008270">
    <property type="term" value="F:zinc ion binding"/>
    <property type="evidence" value="ECO:0007669"/>
    <property type="project" value="UniProtKB-KW"/>
</dbReference>